<dbReference type="AlphaFoldDB" id="A0A0M3HYX6"/>
<dbReference type="WBParaSite" id="ALUE_0000879801-mRNA-1">
    <property type="protein sequence ID" value="ALUE_0000879801-mRNA-1"/>
    <property type="gene ID" value="ALUE_0000879801"/>
</dbReference>
<accession>A0A0M3HYX6</accession>
<keyword evidence="1" id="KW-1185">Reference proteome</keyword>
<proteinExistence type="predicted"/>
<dbReference type="Proteomes" id="UP000036681">
    <property type="component" value="Unplaced"/>
</dbReference>
<evidence type="ECO:0000313" key="1">
    <source>
        <dbReference type="Proteomes" id="UP000036681"/>
    </source>
</evidence>
<organism evidence="1 2">
    <name type="scientific">Ascaris lumbricoides</name>
    <name type="common">Giant roundworm</name>
    <dbReference type="NCBI Taxonomy" id="6252"/>
    <lineage>
        <taxon>Eukaryota</taxon>
        <taxon>Metazoa</taxon>
        <taxon>Ecdysozoa</taxon>
        <taxon>Nematoda</taxon>
        <taxon>Chromadorea</taxon>
        <taxon>Rhabditida</taxon>
        <taxon>Spirurina</taxon>
        <taxon>Ascaridomorpha</taxon>
        <taxon>Ascaridoidea</taxon>
        <taxon>Ascarididae</taxon>
        <taxon>Ascaris</taxon>
    </lineage>
</organism>
<protein>
    <submittedName>
        <fullName evidence="2">Uncharacterized protein</fullName>
    </submittedName>
</protein>
<reference evidence="2" key="1">
    <citation type="submission" date="2017-02" db="UniProtKB">
        <authorList>
            <consortium name="WormBaseParasite"/>
        </authorList>
    </citation>
    <scope>IDENTIFICATION</scope>
</reference>
<name>A0A0M3HYX6_ASCLU</name>
<evidence type="ECO:0000313" key="2">
    <source>
        <dbReference type="WBParaSite" id="ALUE_0000879801-mRNA-1"/>
    </source>
</evidence>
<sequence length="218" mass="24393">MWREAKYDRVSILCVRAFGTSLVRRPTGWDFWHLEGCDLCRSAFCNFCRAAGYDFRNGKCSPPIWRELYPAGAMKIEPAQWRSCRRRRIEDVAHDLENLQRAGTGTAAVLGQKPPGTETGARGFGEIGACQGKEVAARVAQKLQPILSRKLVPSVCHKLRKLNAKVASGWVGNIAAESVGRIAATRWFRIVKYVANEKCFHEARNIDCPGRLEISQDS</sequence>